<dbReference type="STRING" id="108015.GA0061099_1011146"/>
<dbReference type="CDD" id="cd00093">
    <property type="entry name" value="HTH_XRE"/>
    <property type="match status" value="1"/>
</dbReference>
<dbReference type="SUPFAM" id="SSF47413">
    <property type="entry name" value="lambda repressor-like DNA-binding domains"/>
    <property type="match status" value="1"/>
</dbReference>
<dbReference type="Gene3D" id="3.30.450.180">
    <property type="match status" value="1"/>
</dbReference>
<dbReference type="OrthoDB" id="9785973at2"/>
<dbReference type="PANTHER" id="PTHR35010:SF4">
    <property type="entry name" value="BLL5781 PROTEIN"/>
    <property type="match status" value="1"/>
</dbReference>
<dbReference type="InterPro" id="IPR001387">
    <property type="entry name" value="Cro/C1-type_HTH"/>
</dbReference>
<dbReference type="Pfam" id="PF17765">
    <property type="entry name" value="MLTR_LBD"/>
    <property type="match status" value="1"/>
</dbReference>
<dbReference type="InterPro" id="IPR041413">
    <property type="entry name" value="MLTR_LBD"/>
</dbReference>
<reference evidence="2 3" key="1">
    <citation type="submission" date="2015-09" db="EMBL/GenBank/DDBJ databases">
        <title>Draft Genome Sequence of the Strain BR 3267 (Bradyrhizobium yuanmingense) recommended as inoculant for cowpea in Brazil.</title>
        <authorList>
            <person name="Simoes-Araujo J.L."/>
            <person name="Zilli J.E."/>
        </authorList>
    </citation>
    <scope>NUCLEOTIDE SEQUENCE [LARGE SCALE GENOMIC DNA]</scope>
    <source>
        <strain evidence="2 3">BR3267</strain>
    </source>
</reference>
<dbReference type="RefSeq" id="WP_057030318.1">
    <property type="nucleotide sequence ID" value="NZ_LJYF01000050.1"/>
</dbReference>
<name>A0A0R3BLP6_9BRAD</name>
<dbReference type="EMBL" id="LJYF01000050">
    <property type="protein sequence ID" value="KRP86282.1"/>
    <property type="molecule type" value="Genomic_DNA"/>
</dbReference>
<comment type="caution">
    <text evidence="2">The sequence shown here is derived from an EMBL/GenBank/DDBJ whole genome shotgun (WGS) entry which is preliminary data.</text>
</comment>
<dbReference type="SMART" id="SM00530">
    <property type="entry name" value="HTH_XRE"/>
    <property type="match status" value="1"/>
</dbReference>
<dbReference type="PROSITE" id="PS50943">
    <property type="entry name" value="HTH_CROC1"/>
    <property type="match status" value="1"/>
</dbReference>
<evidence type="ECO:0000313" key="3">
    <source>
        <dbReference type="Proteomes" id="UP000051380"/>
    </source>
</evidence>
<evidence type="ECO:0000259" key="1">
    <source>
        <dbReference type="PROSITE" id="PS50943"/>
    </source>
</evidence>
<dbReference type="GO" id="GO:0003677">
    <property type="term" value="F:DNA binding"/>
    <property type="evidence" value="ECO:0007669"/>
    <property type="project" value="InterPro"/>
</dbReference>
<dbReference type="Proteomes" id="UP000051380">
    <property type="component" value="Unassembled WGS sequence"/>
</dbReference>
<gene>
    <name evidence="2" type="ORF">AOQ72_03565</name>
</gene>
<feature type="domain" description="HTH cro/C1-type" evidence="1">
    <location>
        <begin position="19"/>
        <end position="73"/>
    </location>
</feature>
<accession>A0A0R3BLP6</accession>
<sequence length="274" mass="30358">MDTRAFRRLRPANPVGDLLRGWRTRRALSQAELAFEAGISIKHLSYVETGKAAASREILLQLASALDLSLRDRNALLEAGGFARQYGERDLSAPELAEARRAIDLLLLRHEPFPAIVTDRRWNVMQANRAASRLMTMLLGPLRMQRPLNHMRMFLAPDELKPFVENWPIVAAALLTRARHEAMAAPLDEALQSTWRELMRLPQLPAPATEDNAAPGPLCEVRLRKGDIGIGLIGAVLTLGTPQDVTLQELRVEMFMPVDAPSEAALVALADQDA</sequence>
<dbReference type="AlphaFoldDB" id="A0A0R3BLP6"/>
<dbReference type="InterPro" id="IPR010982">
    <property type="entry name" value="Lambda_DNA-bd_dom_sf"/>
</dbReference>
<evidence type="ECO:0000313" key="2">
    <source>
        <dbReference type="EMBL" id="KRP86282.1"/>
    </source>
</evidence>
<organism evidence="2 3">
    <name type="scientific">Bradyrhizobium yuanmingense</name>
    <dbReference type="NCBI Taxonomy" id="108015"/>
    <lineage>
        <taxon>Bacteria</taxon>
        <taxon>Pseudomonadati</taxon>
        <taxon>Pseudomonadota</taxon>
        <taxon>Alphaproteobacteria</taxon>
        <taxon>Hyphomicrobiales</taxon>
        <taxon>Nitrobacteraceae</taxon>
        <taxon>Bradyrhizobium</taxon>
    </lineage>
</organism>
<proteinExistence type="predicted"/>
<protein>
    <submittedName>
        <fullName evidence="2">Transcriptional regulator</fullName>
    </submittedName>
</protein>
<dbReference type="PANTHER" id="PTHR35010">
    <property type="entry name" value="BLL4672 PROTEIN-RELATED"/>
    <property type="match status" value="1"/>
</dbReference>
<dbReference type="Pfam" id="PF13560">
    <property type="entry name" value="HTH_31"/>
    <property type="match status" value="1"/>
</dbReference>
<dbReference type="Gene3D" id="1.10.260.40">
    <property type="entry name" value="lambda repressor-like DNA-binding domains"/>
    <property type="match status" value="1"/>
</dbReference>